<sequence length="130" mass="14823">MYQVVLGKEELPVVFRQTDQGPASQWSGPQVKFGVYVPMKKLRPRPFAILSTPQIMLRNLYVGTLHDFLRGYRRALAAYLNPHGIMSADCVDETLSENRRIDFTMEINNRGSVIGATIRNYLLLQPNDLL</sequence>
<accession>A0ABS4M9B4</accession>
<protein>
    <submittedName>
        <fullName evidence="1">Uncharacterized protein</fullName>
    </submittedName>
</protein>
<comment type="caution">
    <text evidence="1">The sequence shown here is derived from an EMBL/GenBank/DDBJ whole genome shotgun (WGS) entry which is preliminary data.</text>
</comment>
<proteinExistence type="predicted"/>
<keyword evidence="2" id="KW-1185">Reference proteome</keyword>
<organism evidence="1 2">
    <name type="scientific">Streptomyces griseochromogenes</name>
    <dbReference type="NCBI Taxonomy" id="68214"/>
    <lineage>
        <taxon>Bacteria</taxon>
        <taxon>Bacillati</taxon>
        <taxon>Actinomycetota</taxon>
        <taxon>Actinomycetes</taxon>
        <taxon>Kitasatosporales</taxon>
        <taxon>Streptomycetaceae</taxon>
        <taxon>Streptomyces</taxon>
    </lineage>
</organism>
<reference evidence="1 2" key="1">
    <citation type="submission" date="2021-03" db="EMBL/GenBank/DDBJ databases">
        <title>Genomic Encyclopedia of Type Strains, Phase IV (KMG-IV): sequencing the most valuable type-strain genomes for metagenomic binning, comparative biology and taxonomic classification.</title>
        <authorList>
            <person name="Goeker M."/>
        </authorList>
    </citation>
    <scope>NUCLEOTIDE SEQUENCE [LARGE SCALE GENOMIC DNA]</scope>
    <source>
        <strain evidence="1 2">DSM 40499</strain>
    </source>
</reference>
<dbReference type="EMBL" id="JAGGLP010000043">
    <property type="protein sequence ID" value="MBP2056271.1"/>
    <property type="molecule type" value="Genomic_DNA"/>
</dbReference>
<gene>
    <name evidence="1" type="ORF">J2Z21_009289</name>
</gene>
<evidence type="ECO:0000313" key="2">
    <source>
        <dbReference type="Proteomes" id="UP001519309"/>
    </source>
</evidence>
<evidence type="ECO:0000313" key="1">
    <source>
        <dbReference type="EMBL" id="MBP2056271.1"/>
    </source>
</evidence>
<name>A0ABS4M9B4_9ACTN</name>
<dbReference type="Proteomes" id="UP001519309">
    <property type="component" value="Unassembled WGS sequence"/>
</dbReference>